<dbReference type="Proteomes" id="UP001589748">
    <property type="component" value="Unassembled WGS sequence"/>
</dbReference>
<evidence type="ECO:0000313" key="6">
    <source>
        <dbReference type="EMBL" id="MFB9377924.1"/>
    </source>
</evidence>
<keyword evidence="7" id="KW-1185">Reference proteome</keyword>
<feature type="binding site" evidence="4">
    <location>
        <position position="330"/>
    </location>
    <ligand>
        <name>S-adenosyl-L-methionine</name>
        <dbReference type="ChEBI" id="CHEBI:59789"/>
    </ligand>
</feature>
<dbReference type="Gene3D" id="3.40.50.150">
    <property type="entry name" value="Vaccinia Virus protein VP39"/>
    <property type="match status" value="1"/>
</dbReference>
<dbReference type="InterPro" id="IPR002792">
    <property type="entry name" value="TRAM_dom"/>
</dbReference>
<keyword evidence="3 4" id="KW-0949">S-adenosyl-L-methionine</keyword>
<feature type="binding site" evidence="4">
    <location>
        <position position="277"/>
    </location>
    <ligand>
        <name>S-adenosyl-L-methionine</name>
        <dbReference type="ChEBI" id="CHEBI:59789"/>
    </ligand>
</feature>
<accession>A0ABV5LV21</accession>
<gene>
    <name evidence="6" type="ORF">ACFFVI_13210</name>
</gene>
<dbReference type="Gene3D" id="2.40.50.140">
    <property type="entry name" value="Nucleic acid-binding proteins"/>
    <property type="match status" value="1"/>
</dbReference>
<dbReference type="SUPFAM" id="SSF50249">
    <property type="entry name" value="Nucleic acid-binding proteins"/>
    <property type="match status" value="1"/>
</dbReference>
<sequence length="449" mass="47129">MRPRRATRPRPAGAGSGDAVGQVLELEVGPVAHGGHCVARHEGRVVFVRHALPGELVRARVTEGGATKGFWRADAVEVLRAAPGRRPAPCPVARPGGCGGCDFQHATPATQRDLKAAVVAEQLQRLAGLTLDVVVEPVDPGTVVGTAQEGLRWRRRTQFAVDAEGRPGLRRHRSHAVVPLRDCPISSEAVLGTGVLEQTWGGVETVEVAAGTDGPPLLVVHPAAGAHPRLPRAEDVSLAVRTPGGLHRVAGRTWVAETVRVRETDHAFRVSGAGFWQVHPQAAPTLAGAVLDALDPRPGDRCLDLYAGSGLFTAVLAEAVGLTGTVVAVEGEARAVKDARRSLHGRDQVRLVVGDVARVLGTPDGPAGQETGELVVLDPPRSGAGREVVGAIAARAPRVVAYVACDPAALARDVAWFAELGYRLDGLRAFDLFPNTHHVECVARLVPLG</sequence>
<evidence type="ECO:0000259" key="5">
    <source>
        <dbReference type="PROSITE" id="PS50926"/>
    </source>
</evidence>
<evidence type="ECO:0000256" key="4">
    <source>
        <dbReference type="PROSITE-ProRule" id="PRU01024"/>
    </source>
</evidence>
<dbReference type="PROSITE" id="PS51687">
    <property type="entry name" value="SAM_MT_RNA_M5U"/>
    <property type="match status" value="1"/>
</dbReference>
<dbReference type="Pfam" id="PF05958">
    <property type="entry name" value="tRNA_U5-meth_tr"/>
    <property type="match status" value="1"/>
</dbReference>
<dbReference type="GO" id="GO:0008168">
    <property type="term" value="F:methyltransferase activity"/>
    <property type="evidence" value="ECO:0007669"/>
    <property type="project" value="UniProtKB-KW"/>
</dbReference>
<dbReference type="Pfam" id="PF01938">
    <property type="entry name" value="TRAM"/>
    <property type="match status" value="1"/>
</dbReference>
<dbReference type="InterPro" id="IPR012340">
    <property type="entry name" value="NA-bd_OB-fold"/>
</dbReference>
<name>A0ABV5LV21_9ACTN</name>
<proteinExistence type="inferred from homology"/>
<reference evidence="6 7" key="1">
    <citation type="submission" date="2024-09" db="EMBL/GenBank/DDBJ databases">
        <authorList>
            <person name="Sun Q."/>
            <person name="Mori K."/>
        </authorList>
    </citation>
    <scope>NUCLEOTIDE SEQUENCE [LARGE SCALE GENOMIC DNA]</scope>
    <source>
        <strain evidence="6 7">TISTR 1856</strain>
    </source>
</reference>
<feature type="domain" description="TRAM" evidence="5">
    <location>
        <begin position="17"/>
        <end position="77"/>
    </location>
</feature>
<dbReference type="CDD" id="cd02440">
    <property type="entry name" value="AdoMet_MTases"/>
    <property type="match status" value="1"/>
</dbReference>
<dbReference type="RefSeq" id="WP_380137674.1">
    <property type="nucleotide sequence ID" value="NZ_JBHLUI010000008.1"/>
</dbReference>
<dbReference type="EMBL" id="JBHMDM010000007">
    <property type="protein sequence ID" value="MFB9377924.1"/>
    <property type="molecule type" value="Genomic_DNA"/>
</dbReference>
<dbReference type="PANTHER" id="PTHR11061:SF30">
    <property type="entry name" value="TRNA (URACIL(54)-C(5))-METHYLTRANSFERASE"/>
    <property type="match status" value="1"/>
</dbReference>
<keyword evidence="2 4" id="KW-0808">Transferase</keyword>
<dbReference type="Gene3D" id="2.40.50.1070">
    <property type="match status" value="1"/>
</dbReference>
<protein>
    <submittedName>
        <fullName evidence="6">Class I SAM-dependent RNA methyltransferase</fullName>
        <ecNumber evidence="6">2.1.1.-</ecNumber>
    </submittedName>
</protein>
<organism evidence="6 7">
    <name type="scientific">Kineococcus gynurae</name>
    <dbReference type="NCBI Taxonomy" id="452979"/>
    <lineage>
        <taxon>Bacteria</taxon>
        <taxon>Bacillati</taxon>
        <taxon>Actinomycetota</taxon>
        <taxon>Actinomycetes</taxon>
        <taxon>Kineosporiales</taxon>
        <taxon>Kineosporiaceae</taxon>
        <taxon>Kineococcus</taxon>
    </lineage>
</organism>
<feature type="binding site" evidence="4">
    <location>
        <position position="306"/>
    </location>
    <ligand>
        <name>S-adenosyl-L-methionine</name>
        <dbReference type="ChEBI" id="CHEBI:59789"/>
    </ligand>
</feature>
<dbReference type="Pfam" id="PF01135">
    <property type="entry name" value="PCMT"/>
    <property type="match status" value="1"/>
</dbReference>
<dbReference type="GO" id="GO:0032259">
    <property type="term" value="P:methylation"/>
    <property type="evidence" value="ECO:0007669"/>
    <property type="project" value="UniProtKB-KW"/>
</dbReference>
<evidence type="ECO:0000256" key="3">
    <source>
        <dbReference type="ARBA" id="ARBA00022691"/>
    </source>
</evidence>
<feature type="binding site" evidence="4">
    <location>
        <position position="378"/>
    </location>
    <ligand>
        <name>S-adenosyl-L-methionine</name>
        <dbReference type="ChEBI" id="CHEBI:59789"/>
    </ligand>
</feature>
<dbReference type="PANTHER" id="PTHR11061">
    <property type="entry name" value="RNA M5U METHYLTRANSFERASE"/>
    <property type="match status" value="1"/>
</dbReference>
<dbReference type="InterPro" id="IPR029063">
    <property type="entry name" value="SAM-dependent_MTases_sf"/>
</dbReference>
<comment type="similarity">
    <text evidence="4">Belongs to the class I-like SAM-binding methyltransferase superfamily. RNA M5U methyltransferase family.</text>
</comment>
<dbReference type="InterPro" id="IPR010280">
    <property type="entry name" value="U5_MeTrfase_fam"/>
</dbReference>
<dbReference type="EC" id="2.1.1.-" evidence="6"/>
<dbReference type="PROSITE" id="PS50926">
    <property type="entry name" value="TRAM"/>
    <property type="match status" value="1"/>
</dbReference>
<evidence type="ECO:0000313" key="7">
    <source>
        <dbReference type="Proteomes" id="UP001589748"/>
    </source>
</evidence>
<evidence type="ECO:0000256" key="1">
    <source>
        <dbReference type="ARBA" id="ARBA00022603"/>
    </source>
</evidence>
<comment type="caution">
    <text evidence="6">The sequence shown here is derived from an EMBL/GenBank/DDBJ whole genome shotgun (WGS) entry which is preliminary data.</text>
</comment>
<evidence type="ECO:0000256" key="2">
    <source>
        <dbReference type="ARBA" id="ARBA00022679"/>
    </source>
</evidence>
<feature type="active site" description="Nucleophile" evidence="4">
    <location>
        <position position="405"/>
    </location>
</feature>
<dbReference type="SUPFAM" id="SSF53335">
    <property type="entry name" value="S-adenosyl-L-methionine-dependent methyltransferases"/>
    <property type="match status" value="1"/>
</dbReference>
<keyword evidence="1 4" id="KW-0489">Methyltransferase</keyword>